<dbReference type="RefSeq" id="WP_201824765.1">
    <property type="nucleotide sequence ID" value="NZ_JAERRA010000001.1"/>
</dbReference>
<gene>
    <name evidence="2" type="ORF">JI742_06110</name>
</gene>
<dbReference type="EMBL" id="JAERRA010000001">
    <property type="protein sequence ID" value="MBL0719461.1"/>
    <property type="molecule type" value="Genomic_DNA"/>
</dbReference>
<dbReference type="SUPFAM" id="SSF53474">
    <property type="entry name" value="alpha/beta-Hydrolases"/>
    <property type="match status" value="1"/>
</dbReference>
<evidence type="ECO:0000313" key="3">
    <source>
        <dbReference type="Proteomes" id="UP000643207"/>
    </source>
</evidence>
<dbReference type="InterPro" id="IPR000073">
    <property type="entry name" value="AB_hydrolase_1"/>
</dbReference>
<evidence type="ECO:0000259" key="1">
    <source>
        <dbReference type="Pfam" id="PF12697"/>
    </source>
</evidence>
<feature type="domain" description="AB hydrolase-1" evidence="1">
    <location>
        <begin position="5"/>
        <end position="246"/>
    </location>
</feature>
<comment type="caution">
    <text evidence="2">The sequence shown here is derived from an EMBL/GenBank/DDBJ whole genome shotgun (WGS) entry which is preliminary data.</text>
</comment>
<dbReference type="Proteomes" id="UP000643207">
    <property type="component" value="Unassembled WGS sequence"/>
</dbReference>
<sequence>MLLRGLARESGHWGDFPERLRQALPGSRVLTPDLPGTGLRHREPGPASIEALTAALRAALPPGLGPLHLLGLSLGGMVATAWARRHPEELASLTLLNTSLRPHAGPTQRLRPAAWPMLLRHLLGPTGDLSAREATILAWTSARHAGDPVLPQAWAALARRHPMRRLTVARQLFAAARFHALAPPWPTRAAAGSPAPKPIRIACGLQDRLVSPACSEALAAAWGLPLLRLPQAGHDLSLDAGAELADWLARETAATAAPDPLSGTRPAPSPAPS</sequence>
<dbReference type="InterPro" id="IPR050228">
    <property type="entry name" value="Carboxylesterase_BioH"/>
</dbReference>
<organism evidence="2 3">
    <name type="scientific">Aquariibacter lacus</name>
    <dbReference type="NCBI Taxonomy" id="2801332"/>
    <lineage>
        <taxon>Bacteria</taxon>
        <taxon>Pseudomonadati</taxon>
        <taxon>Pseudomonadota</taxon>
        <taxon>Betaproteobacteria</taxon>
        <taxon>Burkholderiales</taxon>
        <taxon>Sphaerotilaceae</taxon>
        <taxon>Aquariibacter</taxon>
    </lineage>
</organism>
<reference evidence="2 3" key="1">
    <citation type="submission" date="2021-01" db="EMBL/GenBank/DDBJ databases">
        <title>Piscinibacter sp. Jin2 Genome sequencing and assembly.</title>
        <authorList>
            <person name="Kim I."/>
        </authorList>
    </citation>
    <scope>NUCLEOTIDE SEQUENCE [LARGE SCALE GENOMIC DNA]</scope>
    <source>
        <strain evidence="2 3">Jin2</strain>
    </source>
</reference>
<dbReference type="PRINTS" id="PR00111">
    <property type="entry name" value="ABHYDROLASE"/>
</dbReference>
<keyword evidence="3" id="KW-1185">Reference proteome</keyword>
<dbReference type="PANTHER" id="PTHR43194:SF5">
    <property type="entry name" value="PIMELOYL-[ACYL-CARRIER PROTEIN] METHYL ESTER ESTERASE"/>
    <property type="match status" value="1"/>
</dbReference>
<dbReference type="Gene3D" id="3.40.50.1820">
    <property type="entry name" value="alpha/beta hydrolase"/>
    <property type="match status" value="1"/>
</dbReference>
<dbReference type="Pfam" id="PF12697">
    <property type="entry name" value="Abhydrolase_6"/>
    <property type="match status" value="1"/>
</dbReference>
<evidence type="ECO:0000313" key="2">
    <source>
        <dbReference type="EMBL" id="MBL0719461.1"/>
    </source>
</evidence>
<proteinExistence type="predicted"/>
<dbReference type="AlphaFoldDB" id="A0A9X1BQ92"/>
<protein>
    <submittedName>
        <fullName evidence="2">Alpha/beta hydrolase</fullName>
    </submittedName>
</protein>
<dbReference type="InterPro" id="IPR029058">
    <property type="entry name" value="AB_hydrolase_fold"/>
</dbReference>
<name>A0A9X1BQ92_9BURK</name>
<keyword evidence="2" id="KW-0378">Hydrolase</keyword>
<dbReference type="PANTHER" id="PTHR43194">
    <property type="entry name" value="HYDROLASE ALPHA/BETA FOLD FAMILY"/>
    <property type="match status" value="1"/>
</dbReference>
<accession>A0A9X1BQ92</accession>
<dbReference type="GO" id="GO:0016787">
    <property type="term" value="F:hydrolase activity"/>
    <property type="evidence" value="ECO:0007669"/>
    <property type="project" value="UniProtKB-KW"/>
</dbReference>